<reference evidence="5" key="1">
    <citation type="submission" date="2023-05" db="EMBL/GenBank/DDBJ databases">
        <title>Metabolic capabilities are highly conserved among human nasal-associated Corynebacterium species in pangenomic analyses.</title>
        <authorList>
            <person name="Tran T.H."/>
            <person name="Roberts A.Q."/>
            <person name="Escapa I.F."/>
            <person name="Gao W."/>
            <person name="Conlan S."/>
            <person name="Kong H."/>
            <person name="Segre J.A."/>
            <person name="Kelly M.S."/>
            <person name="Lemon K.P."/>
        </authorList>
    </citation>
    <scope>NUCLEOTIDE SEQUENCE</scope>
    <source>
        <strain evidence="5">KPL2773</strain>
    </source>
</reference>
<accession>A0AAP4BQE5</accession>
<evidence type="ECO:0000256" key="2">
    <source>
        <dbReference type="ARBA" id="ARBA00022679"/>
    </source>
</evidence>
<dbReference type="FunFam" id="3.40.50.2000:FF:000115">
    <property type="entry name" value="Alpha-(1-6)-phosphatidylinositol monomannoside mannosyltransferase"/>
    <property type="match status" value="1"/>
</dbReference>
<feature type="domain" description="Glycosyltransferase subfamily 4-like N-terminal" evidence="4">
    <location>
        <begin position="15"/>
        <end position="172"/>
    </location>
</feature>
<dbReference type="EMBL" id="JASNVH010000007">
    <property type="protein sequence ID" value="MDK4306962.1"/>
    <property type="molecule type" value="Genomic_DNA"/>
</dbReference>
<comment type="caution">
    <text evidence="5">The sequence shown here is derived from an EMBL/GenBank/DDBJ whole genome shotgun (WGS) entry which is preliminary data.</text>
</comment>
<gene>
    <name evidence="5" type="ORF">QPX42_05275</name>
</gene>
<dbReference type="AlphaFoldDB" id="A0AAP4BQE5"/>
<dbReference type="Pfam" id="PF13439">
    <property type="entry name" value="Glyco_transf_4"/>
    <property type="match status" value="1"/>
</dbReference>
<dbReference type="InterPro" id="IPR050194">
    <property type="entry name" value="Glycosyltransferase_grp1"/>
</dbReference>
<name>A0AAP4BQE5_9CORY</name>
<dbReference type="InterPro" id="IPR001296">
    <property type="entry name" value="Glyco_trans_1"/>
</dbReference>
<dbReference type="Gene3D" id="3.40.50.2000">
    <property type="entry name" value="Glycogen Phosphorylase B"/>
    <property type="match status" value="2"/>
</dbReference>
<protein>
    <submittedName>
        <fullName evidence="5">Glycosyltransferase family 4 protein</fullName>
        <ecNumber evidence="5">2.4.-.-</ecNumber>
    </submittedName>
</protein>
<dbReference type="CDD" id="cd03801">
    <property type="entry name" value="GT4_PimA-like"/>
    <property type="match status" value="1"/>
</dbReference>
<dbReference type="PANTHER" id="PTHR45947:SF3">
    <property type="entry name" value="SULFOQUINOVOSYL TRANSFERASE SQD2"/>
    <property type="match status" value="1"/>
</dbReference>
<dbReference type="SUPFAM" id="SSF53756">
    <property type="entry name" value="UDP-Glycosyltransferase/glycogen phosphorylase"/>
    <property type="match status" value="1"/>
</dbReference>
<feature type="domain" description="Glycosyl transferase family 1" evidence="3">
    <location>
        <begin position="185"/>
        <end position="358"/>
    </location>
</feature>
<dbReference type="GO" id="GO:1901137">
    <property type="term" value="P:carbohydrate derivative biosynthetic process"/>
    <property type="evidence" value="ECO:0007669"/>
    <property type="project" value="UniProtKB-ARBA"/>
</dbReference>
<evidence type="ECO:0000313" key="6">
    <source>
        <dbReference type="Proteomes" id="UP001224412"/>
    </source>
</evidence>
<dbReference type="InterPro" id="IPR028098">
    <property type="entry name" value="Glyco_trans_4-like_N"/>
</dbReference>
<evidence type="ECO:0000313" key="5">
    <source>
        <dbReference type="EMBL" id="MDK4306962.1"/>
    </source>
</evidence>
<keyword evidence="2 5" id="KW-0808">Transferase</keyword>
<dbReference type="Pfam" id="PF00534">
    <property type="entry name" value="Glycos_transf_1"/>
    <property type="match status" value="1"/>
</dbReference>
<dbReference type="PANTHER" id="PTHR45947">
    <property type="entry name" value="SULFOQUINOVOSYL TRANSFERASE SQD2"/>
    <property type="match status" value="1"/>
</dbReference>
<dbReference type="RefSeq" id="WP_284589313.1">
    <property type="nucleotide sequence ID" value="NZ_JASNUC010000019.1"/>
</dbReference>
<dbReference type="GO" id="GO:0016758">
    <property type="term" value="F:hexosyltransferase activity"/>
    <property type="evidence" value="ECO:0007669"/>
    <property type="project" value="TreeGrafter"/>
</dbReference>
<dbReference type="Proteomes" id="UP001224412">
    <property type="component" value="Unassembled WGS sequence"/>
</dbReference>
<evidence type="ECO:0000256" key="1">
    <source>
        <dbReference type="ARBA" id="ARBA00022676"/>
    </source>
</evidence>
<organism evidence="5 6">
    <name type="scientific">Corynebacterium pseudodiphtheriticum</name>
    <dbReference type="NCBI Taxonomy" id="37637"/>
    <lineage>
        <taxon>Bacteria</taxon>
        <taxon>Bacillati</taxon>
        <taxon>Actinomycetota</taxon>
        <taxon>Actinomycetes</taxon>
        <taxon>Mycobacteriales</taxon>
        <taxon>Corynebacteriaceae</taxon>
        <taxon>Corynebacterium</taxon>
    </lineage>
</organism>
<evidence type="ECO:0000259" key="4">
    <source>
        <dbReference type="Pfam" id="PF13439"/>
    </source>
</evidence>
<evidence type="ECO:0000259" key="3">
    <source>
        <dbReference type="Pfam" id="PF00534"/>
    </source>
</evidence>
<keyword evidence="1 5" id="KW-0328">Glycosyltransferase</keyword>
<dbReference type="GO" id="GO:1903509">
    <property type="term" value="P:liposaccharide metabolic process"/>
    <property type="evidence" value="ECO:0007669"/>
    <property type="project" value="UniProtKB-ARBA"/>
</dbReference>
<dbReference type="EC" id="2.4.-.-" evidence="5"/>
<proteinExistence type="predicted"/>
<sequence length="380" mass="41745">MPKTLLVTNDFPPVIGGIESYLRDFVSLLDPTEIIVFAPTRDKAACESYDAQLDYPVIRWPHRLLLPTPRSAKKLREIIRTHDIDTVWFGAAAPLALLAKTAKQAGAKKVISTTHGHEVGWSMIPGARQALRVIGNNSDVLTYISSYTRRRLEKPFGNRPRWVHLPSGVNADNFGVASPQRQVEAKQAFGIAASAPTIVCISRFVPRKGQDKLLRAFPVLRRQFPDVQLILVGRGRSYRRLERLRKKYAPDALLLNNTDYQQNQVRVDDALAAADVFAMPARTRAGGLSVEGLGIVYLEAQACGIPVVAGSSGGAPETITDETGVVVNGHRVSSIVRGLQGLLADAQLRSEMGAAGRAHVVKNWNWDLLGARLKQELREI</sequence>